<comment type="caution">
    <text evidence="1">The sequence shown here is derived from an EMBL/GenBank/DDBJ whole genome shotgun (WGS) entry which is preliminary data.</text>
</comment>
<dbReference type="Proteomes" id="UP000037069">
    <property type="component" value="Unassembled WGS sequence"/>
</dbReference>
<evidence type="ECO:0000313" key="1">
    <source>
        <dbReference type="EMBL" id="KNC27242.1"/>
    </source>
</evidence>
<sequence length="63" mass="7217">MSPDHTTVMALLIKQQYLEDISKEPQPTDQLGHSPIGKLLPVVPDYVVLWLNYFSNHPSQDRD</sequence>
<dbReference type="EMBL" id="JRES01000923">
    <property type="protein sequence ID" value="KNC27242.1"/>
    <property type="molecule type" value="Genomic_DNA"/>
</dbReference>
<gene>
    <name evidence="1" type="ORF">FF38_05898</name>
</gene>
<evidence type="ECO:0000313" key="2">
    <source>
        <dbReference type="Proteomes" id="UP000037069"/>
    </source>
</evidence>
<accession>A0A0L0C4R3</accession>
<name>A0A0L0C4R3_LUCCU</name>
<keyword evidence="2" id="KW-1185">Reference proteome</keyword>
<proteinExistence type="predicted"/>
<dbReference type="AlphaFoldDB" id="A0A0L0C4R3"/>
<reference evidence="1 2" key="1">
    <citation type="journal article" date="2015" name="Nat. Commun.">
        <title>Lucilia cuprina genome unlocks parasitic fly biology to underpin future interventions.</title>
        <authorList>
            <person name="Anstead C.A."/>
            <person name="Korhonen P.K."/>
            <person name="Young N.D."/>
            <person name="Hall R.S."/>
            <person name="Jex A.R."/>
            <person name="Murali S.C."/>
            <person name="Hughes D.S."/>
            <person name="Lee S.F."/>
            <person name="Perry T."/>
            <person name="Stroehlein A.J."/>
            <person name="Ansell B.R."/>
            <person name="Breugelmans B."/>
            <person name="Hofmann A."/>
            <person name="Qu J."/>
            <person name="Dugan S."/>
            <person name="Lee S.L."/>
            <person name="Chao H."/>
            <person name="Dinh H."/>
            <person name="Han Y."/>
            <person name="Doddapaneni H.V."/>
            <person name="Worley K.C."/>
            <person name="Muzny D.M."/>
            <person name="Ioannidis P."/>
            <person name="Waterhouse R.M."/>
            <person name="Zdobnov E.M."/>
            <person name="James P.J."/>
            <person name="Bagnall N.H."/>
            <person name="Kotze A.C."/>
            <person name="Gibbs R.A."/>
            <person name="Richards S."/>
            <person name="Batterham P."/>
            <person name="Gasser R.B."/>
        </authorList>
    </citation>
    <scope>NUCLEOTIDE SEQUENCE [LARGE SCALE GENOMIC DNA]</scope>
    <source>
        <strain evidence="1 2">LS</strain>
        <tissue evidence="1">Full body</tissue>
    </source>
</reference>
<organism evidence="1 2">
    <name type="scientific">Lucilia cuprina</name>
    <name type="common">Green bottle fly</name>
    <name type="synonym">Australian sheep blowfly</name>
    <dbReference type="NCBI Taxonomy" id="7375"/>
    <lineage>
        <taxon>Eukaryota</taxon>
        <taxon>Metazoa</taxon>
        <taxon>Ecdysozoa</taxon>
        <taxon>Arthropoda</taxon>
        <taxon>Hexapoda</taxon>
        <taxon>Insecta</taxon>
        <taxon>Pterygota</taxon>
        <taxon>Neoptera</taxon>
        <taxon>Endopterygota</taxon>
        <taxon>Diptera</taxon>
        <taxon>Brachycera</taxon>
        <taxon>Muscomorpha</taxon>
        <taxon>Oestroidea</taxon>
        <taxon>Calliphoridae</taxon>
        <taxon>Luciliinae</taxon>
        <taxon>Lucilia</taxon>
    </lineage>
</organism>
<protein>
    <submittedName>
        <fullName evidence="1">Uncharacterized protein</fullName>
    </submittedName>
</protein>